<accession>A0AA96VM18</accession>
<organism evidence="1 2">
    <name type="scientific">Methanimicrococcus stummii</name>
    <dbReference type="NCBI Taxonomy" id="3028294"/>
    <lineage>
        <taxon>Archaea</taxon>
        <taxon>Methanobacteriati</taxon>
        <taxon>Methanobacteriota</taxon>
        <taxon>Stenosarchaea group</taxon>
        <taxon>Methanomicrobia</taxon>
        <taxon>Methanosarcinales</taxon>
        <taxon>Methanosarcinaceae</taxon>
        <taxon>Methanimicrococcus</taxon>
    </lineage>
</organism>
<dbReference type="InterPro" id="IPR009003">
    <property type="entry name" value="Peptidase_S1_PA"/>
</dbReference>
<reference evidence="1 2" key="1">
    <citation type="submission" date="2023-07" db="EMBL/GenBank/DDBJ databases">
        <title>Closed genome sequence of Methanimicrococcus sp. Es2.</title>
        <authorList>
            <person name="Protasov E."/>
            <person name="Platt K."/>
            <person name="Reeh H."/>
            <person name="Poehlein A."/>
            <person name="Daniel R."/>
            <person name="Brune A."/>
        </authorList>
    </citation>
    <scope>NUCLEOTIDE SEQUENCE [LARGE SCALE GENOMIC DNA]</scope>
    <source>
        <strain evidence="1 2">Es2</strain>
    </source>
</reference>
<dbReference type="AlphaFoldDB" id="A0AA96VM18"/>
<gene>
    <name evidence="1" type="ORF">MmiEs2_09300</name>
</gene>
<dbReference type="Proteomes" id="UP001302662">
    <property type="component" value="Chromosome"/>
</dbReference>
<evidence type="ECO:0000313" key="2">
    <source>
        <dbReference type="Proteomes" id="UP001302662"/>
    </source>
</evidence>
<dbReference type="Gene3D" id="2.40.10.10">
    <property type="entry name" value="Trypsin-like serine proteases"/>
    <property type="match status" value="2"/>
</dbReference>
<dbReference type="EMBL" id="CP131062">
    <property type="protein sequence ID" value="WNY28727.1"/>
    <property type="molecule type" value="Genomic_DNA"/>
</dbReference>
<protein>
    <submittedName>
        <fullName evidence="1">Uncharacterized protein</fullName>
    </submittedName>
</protein>
<keyword evidence="2" id="KW-1185">Reference proteome</keyword>
<name>A0AA96VM18_9EURY</name>
<sequence length="488" mass="53102">MRVALKMVCFVALFLIMAGLVSPAAAINDIRYSSYHNMTAEEIQRIVDETTGTQIDRFDSMFENNPDALAAYGTIPDKAKGIEAYEYWLQMGNISRALADDEVMQSLHYANGGVIIGQGTQCICYTSIMILDERVDEFTEKDMLAVKARVDYYASLEGLEDVPLAFFKGKMIDSYLTEEQLLYLWESGYDGLRIYDGLENLTSLRAEYSPVTVTMSSDNYAFDNEALSNETSFIDRILALFKGPSDSVSLPAASSGNLEGLASEKVRPVVGGLMIATSTSGGTVGYAAKDVSNTSERGIVTVAHVFHFENTTSYQPRQSYGSNNELGTFSRMSKVGDSVFIPMNSSDVKAVIYTGDGDDRLLDVIGYEGAISSGMRLSKSGVVSGYTEGSYYGVRYNQTFTVKNGTINYTVNHVGVIEELSDESYSVPGDSGGPIYVKTVATINGEQRDVAVLLGILEGGDGNGTVYYVPCTEIKDQLGVVPLTINDR</sequence>
<dbReference type="InterPro" id="IPR043504">
    <property type="entry name" value="Peptidase_S1_PA_chymotrypsin"/>
</dbReference>
<dbReference type="KEGG" id="mees:MmiEs2_09300"/>
<proteinExistence type="predicted"/>
<evidence type="ECO:0000313" key="1">
    <source>
        <dbReference type="EMBL" id="WNY28727.1"/>
    </source>
</evidence>
<dbReference type="SUPFAM" id="SSF50494">
    <property type="entry name" value="Trypsin-like serine proteases"/>
    <property type="match status" value="1"/>
</dbReference>